<keyword evidence="3" id="KW-1185">Reference proteome</keyword>
<dbReference type="Proteomes" id="UP000551327">
    <property type="component" value="Unassembled WGS sequence"/>
</dbReference>
<keyword evidence="1" id="KW-0472">Membrane</keyword>
<sequence>MSAPTTYELLRHLADSWGLLAMTLIFLGLCAWPFRPGARSANEMAARMILADDDLRDVEFGGTDNG</sequence>
<dbReference type="EMBL" id="JACLAX010000026">
    <property type="protein sequence ID" value="MBC2670715.1"/>
    <property type="molecule type" value="Genomic_DNA"/>
</dbReference>
<proteinExistence type="predicted"/>
<reference evidence="2 3" key="1">
    <citation type="submission" date="2020-08" db="EMBL/GenBank/DDBJ databases">
        <title>The genome sequence of type strain Novosphingobium piscinae KCTC 42194.</title>
        <authorList>
            <person name="Liu Y."/>
        </authorList>
    </citation>
    <scope>NUCLEOTIDE SEQUENCE [LARGE SCALE GENOMIC DNA]</scope>
    <source>
        <strain evidence="2 3">KCTC 42194</strain>
    </source>
</reference>
<dbReference type="CDD" id="cd01324">
    <property type="entry name" value="cbb3_Oxidase_CcoQ"/>
    <property type="match status" value="1"/>
</dbReference>
<dbReference type="AlphaFoldDB" id="A0A7X1G129"/>
<comment type="caution">
    <text evidence="2">The sequence shown here is derived from an EMBL/GenBank/DDBJ whole genome shotgun (WGS) entry which is preliminary data.</text>
</comment>
<organism evidence="2 3">
    <name type="scientific">Novosphingobium piscinae</name>
    <dbReference type="NCBI Taxonomy" id="1507448"/>
    <lineage>
        <taxon>Bacteria</taxon>
        <taxon>Pseudomonadati</taxon>
        <taxon>Pseudomonadota</taxon>
        <taxon>Alphaproteobacteria</taxon>
        <taxon>Sphingomonadales</taxon>
        <taxon>Sphingomonadaceae</taxon>
        <taxon>Novosphingobium</taxon>
    </lineage>
</organism>
<evidence type="ECO:0000313" key="2">
    <source>
        <dbReference type="EMBL" id="MBC2670715.1"/>
    </source>
</evidence>
<gene>
    <name evidence="2" type="ORF">H7F53_16305</name>
</gene>
<dbReference type="RefSeq" id="WP_185680574.1">
    <property type="nucleotide sequence ID" value="NZ_JACLAX010000026.1"/>
</dbReference>
<dbReference type="Pfam" id="PF05545">
    <property type="entry name" value="FixQ"/>
    <property type="match status" value="1"/>
</dbReference>
<accession>A0A7X1G129</accession>
<keyword evidence="1" id="KW-0812">Transmembrane</keyword>
<keyword evidence="1" id="KW-1133">Transmembrane helix</keyword>
<dbReference type="InterPro" id="IPR008621">
    <property type="entry name" value="Cbb3-typ_cyt_oxidase_comp"/>
</dbReference>
<protein>
    <submittedName>
        <fullName evidence="2">Cbb3-type cytochrome c oxidase subunit 3</fullName>
    </submittedName>
</protein>
<name>A0A7X1G129_9SPHN</name>
<evidence type="ECO:0000256" key="1">
    <source>
        <dbReference type="SAM" id="Phobius"/>
    </source>
</evidence>
<feature type="transmembrane region" description="Helical" evidence="1">
    <location>
        <begin position="16"/>
        <end position="34"/>
    </location>
</feature>
<evidence type="ECO:0000313" key="3">
    <source>
        <dbReference type="Proteomes" id="UP000551327"/>
    </source>
</evidence>